<dbReference type="CDD" id="cd18731">
    <property type="entry name" value="PIN_NgFitB-like"/>
    <property type="match status" value="1"/>
</dbReference>
<feature type="domain" description="PIN" evidence="9">
    <location>
        <begin position="2"/>
        <end position="125"/>
    </location>
</feature>
<evidence type="ECO:0000256" key="7">
    <source>
        <dbReference type="ARBA" id="ARBA00038093"/>
    </source>
</evidence>
<gene>
    <name evidence="8" type="primary">vapC</name>
    <name evidence="10" type="ORF">AMC81_CH00454</name>
    <name evidence="11" type="ORF">HER27_017295</name>
</gene>
<dbReference type="GO" id="GO:0000287">
    <property type="term" value="F:magnesium ion binding"/>
    <property type="evidence" value="ECO:0007669"/>
    <property type="project" value="UniProtKB-UniRule"/>
</dbReference>
<proteinExistence type="inferred from homology"/>
<comment type="function">
    <text evidence="8">Toxic component of a toxin-antitoxin (TA) system. An RNase.</text>
</comment>
<dbReference type="GeneID" id="45955826"/>
<evidence type="ECO:0000259" key="9">
    <source>
        <dbReference type="Pfam" id="PF01850"/>
    </source>
</evidence>
<keyword evidence="2 8" id="KW-1277">Toxin-antitoxin system</keyword>
<dbReference type="Pfam" id="PF01850">
    <property type="entry name" value="PIN"/>
    <property type="match status" value="1"/>
</dbReference>
<evidence type="ECO:0000256" key="1">
    <source>
        <dbReference type="ARBA" id="ARBA00001946"/>
    </source>
</evidence>
<evidence type="ECO:0000313" key="12">
    <source>
        <dbReference type="Proteomes" id="UP000078551"/>
    </source>
</evidence>
<dbReference type="EMBL" id="CP013568">
    <property type="protein sequence ID" value="ANL83279.1"/>
    <property type="molecule type" value="Genomic_DNA"/>
</dbReference>
<accession>A0A192T6L9</accession>
<dbReference type="InterPro" id="IPR029060">
    <property type="entry name" value="PIN-like_dom_sf"/>
</dbReference>
<dbReference type="GO" id="GO:0016787">
    <property type="term" value="F:hydrolase activity"/>
    <property type="evidence" value="ECO:0007669"/>
    <property type="project" value="UniProtKB-KW"/>
</dbReference>
<dbReference type="InterPro" id="IPR002716">
    <property type="entry name" value="PIN_dom"/>
</dbReference>
<dbReference type="Gene3D" id="3.40.50.1010">
    <property type="entry name" value="5'-nuclease"/>
    <property type="match status" value="1"/>
</dbReference>
<evidence type="ECO:0000256" key="2">
    <source>
        <dbReference type="ARBA" id="ARBA00022649"/>
    </source>
</evidence>
<evidence type="ECO:0000256" key="5">
    <source>
        <dbReference type="ARBA" id="ARBA00022801"/>
    </source>
</evidence>
<dbReference type="GO" id="GO:0090729">
    <property type="term" value="F:toxin activity"/>
    <property type="evidence" value="ECO:0007669"/>
    <property type="project" value="UniProtKB-KW"/>
</dbReference>
<dbReference type="RefSeq" id="WP_064824754.1">
    <property type="nucleotide sequence ID" value="NZ_CP013522.1"/>
</dbReference>
<evidence type="ECO:0000313" key="13">
    <source>
        <dbReference type="Proteomes" id="UP000540266"/>
    </source>
</evidence>
<keyword evidence="6 8" id="KW-0460">Magnesium</keyword>
<evidence type="ECO:0000256" key="8">
    <source>
        <dbReference type="HAMAP-Rule" id="MF_00265"/>
    </source>
</evidence>
<dbReference type="HAMAP" id="MF_00265">
    <property type="entry name" value="VapC_Nob1"/>
    <property type="match status" value="1"/>
</dbReference>
<dbReference type="AlphaFoldDB" id="A0A192T6L9"/>
<keyword evidence="5 8" id="KW-0378">Hydrolase</keyword>
<reference evidence="10 12" key="1">
    <citation type="submission" date="2015-11" db="EMBL/GenBank/DDBJ databases">
        <title>The limits of bacterial species coexistence and the symbiotic plasmid transference in sympatric Rhizobium populations.</title>
        <authorList>
            <person name="Perez-Carrascal O.M."/>
            <person name="VanInsberghe D."/>
            <person name="Juarez S."/>
            <person name="Polz M.F."/>
            <person name="Vinuesa P."/>
            <person name="Gonzalez V."/>
        </authorList>
    </citation>
    <scope>NUCLEOTIDE SEQUENCE [LARGE SCALE GENOMIC DNA]</scope>
    <source>
        <strain evidence="10 12">N771</strain>
    </source>
</reference>
<dbReference type="PANTHER" id="PTHR33653">
    <property type="entry name" value="RIBONUCLEASE VAPC2"/>
    <property type="match status" value="1"/>
</dbReference>
<evidence type="ECO:0000313" key="11">
    <source>
        <dbReference type="EMBL" id="QPK08193.1"/>
    </source>
</evidence>
<dbReference type="InterPro" id="IPR022907">
    <property type="entry name" value="VapC_family"/>
</dbReference>
<evidence type="ECO:0000256" key="3">
    <source>
        <dbReference type="ARBA" id="ARBA00022722"/>
    </source>
</evidence>
<dbReference type="EMBL" id="CP064931">
    <property type="protein sequence ID" value="QPK08193.1"/>
    <property type="molecule type" value="Genomic_DNA"/>
</dbReference>
<reference evidence="11 13" key="2">
    <citation type="submission" date="2020-11" db="EMBL/GenBank/DDBJ databases">
        <title>Indigenous Rhizobia Nodulating Common beans in Western Kenya.</title>
        <authorList>
            <person name="Wekesa C.S."/>
            <person name="Oelmueller R."/>
            <person name="Furch A.C."/>
        </authorList>
    </citation>
    <scope>NUCLEOTIDE SEQUENCE [LARGE SCALE GENOMIC DNA]</scope>
    <source>
        <strain evidence="13">BS3</strain>
        <strain evidence="11">S3</strain>
    </source>
</reference>
<evidence type="ECO:0000313" key="10">
    <source>
        <dbReference type="EMBL" id="ANL83279.1"/>
    </source>
</evidence>
<keyword evidence="8" id="KW-0800">Toxin</keyword>
<dbReference type="PANTHER" id="PTHR33653:SF1">
    <property type="entry name" value="RIBONUCLEASE VAPC2"/>
    <property type="match status" value="1"/>
</dbReference>
<keyword evidence="12" id="KW-1185">Reference proteome</keyword>
<protein>
    <recommendedName>
        <fullName evidence="8">Ribonuclease VapC</fullName>
        <shortName evidence="8">RNase VapC</shortName>
        <ecNumber evidence="8">3.1.-.-</ecNumber>
    </recommendedName>
    <alternativeName>
        <fullName evidence="8">Toxin VapC</fullName>
    </alternativeName>
</protein>
<evidence type="ECO:0000256" key="6">
    <source>
        <dbReference type="ARBA" id="ARBA00022842"/>
    </source>
</evidence>
<keyword evidence="4 8" id="KW-0479">Metal-binding</keyword>
<dbReference type="InterPro" id="IPR050556">
    <property type="entry name" value="Type_II_TA_system_RNase"/>
</dbReference>
<feature type="binding site" evidence="8">
    <location>
        <position position="103"/>
    </location>
    <ligand>
        <name>Mg(2+)</name>
        <dbReference type="ChEBI" id="CHEBI:18420"/>
    </ligand>
</feature>
<organism evidence="11 13">
    <name type="scientific">Rhizobium phaseoli</name>
    <dbReference type="NCBI Taxonomy" id="396"/>
    <lineage>
        <taxon>Bacteria</taxon>
        <taxon>Pseudomonadati</taxon>
        <taxon>Pseudomonadota</taxon>
        <taxon>Alphaproteobacteria</taxon>
        <taxon>Hyphomicrobiales</taxon>
        <taxon>Rhizobiaceae</taxon>
        <taxon>Rhizobium/Agrobacterium group</taxon>
        <taxon>Rhizobium</taxon>
    </lineage>
</organism>
<dbReference type="Proteomes" id="UP000078551">
    <property type="component" value="Chromosome"/>
</dbReference>
<keyword evidence="3 8" id="KW-0540">Nuclease</keyword>
<feature type="binding site" evidence="8">
    <location>
        <position position="5"/>
    </location>
    <ligand>
        <name>Mg(2+)</name>
        <dbReference type="ChEBI" id="CHEBI:18420"/>
    </ligand>
</feature>
<evidence type="ECO:0000256" key="4">
    <source>
        <dbReference type="ARBA" id="ARBA00022723"/>
    </source>
</evidence>
<dbReference type="SUPFAM" id="SSF88723">
    <property type="entry name" value="PIN domain-like"/>
    <property type="match status" value="1"/>
</dbReference>
<dbReference type="Proteomes" id="UP000540266">
    <property type="component" value="Chromosome"/>
</dbReference>
<comment type="similarity">
    <text evidence="7 8">Belongs to the PINc/VapC protein family.</text>
</comment>
<comment type="cofactor">
    <cofactor evidence="1 8">
        <name>Mg(2+)</name>
        <dbReference type="ChEBI" id="CHEBI:18420"/>
    </cofactor>
</comment>
<dbReference type="EC" id="3.1.-.-" evidence="8"/>
<sequence length="139" mass="15510">MIVLDTNVISELLGRTHSERILNWLDGYDVEMLFLTTIAVAEMRYGLELLDDGRRKATLISDFTRIESEFAGRILGFSLSAANRYGLLAAQRRKMGRPMETKDAMIAAICLANGATLATRNPRVFEGLDLKLVNPFEDG</sequence>
<name>A0A192T6L9_9HYPH</name>
<dbReference type="GO" id="GO:0004540">
    <property type="term" value="F:RNA nuclease activity"/>
    <property type="evidence" value="ECO:0007669"/>
    <property type="project" value="InterPro"/>
</dbReference>
<dbReference type="STRING" id="396.AMC85_CH00455"/>